<gene>
    <name evidence="1" type="ORF">PTKU64_80170</name>
</gene>
<protein>
    <submittedName>
        <fullName evidence="1">Uncharacterized protein</fullName>
    </submittedName>
</protein>
<dbReference type="Proteomes" id="UP001319874">
    <property type="component" value="Chromosome 3"/>
</dbReference>
<keyword evidence="2" id="KW-1185">Reference proteome</keyword>
<evidence type="ECO:0000313" key="1">
    <source>
        <dbReference type="EMBL" id="BCZ84342.1"/>
    </source>
</evidence>
<evidence type="ECO:0000313" key="2">
    <source>
        <dbReference type="Proteomes" id="UP001319874"/>
    </source>
</evidence>
<proteinExistence type="predicted"/>
<accession>A0ABN6JWQ8</accession>
<sequence length="107" mass="11938">MRASELLLSAWNAAVHRAHLYGEDVKNTDPEVKAFREHVSAFIRSQLLPTYVDGYRKSTHSANLGHLVDYGTSAGVSTLGPKGFKVDVAQKLLNTVLKYYWVPGSYR</sequence>
<reference evidence="1 2" key="1">
    <citation type="journal article" date="2022" name="Front. Microbiol.">
        <title>Identification and characterization of a novel class of self-sufficient cytochrome P450 hydroxylase involved in cyclohexanecarboxylate degradation in Paraburkholderia terrae strain KU-64.</title>
        <authorList>
            <person name="Yamamoto T."/>
            <person name="Hasegawa Y."/>
            <person name="Iwaki H."/>
        </authorList>
    </citation>
    <scope>NUCLEOTIDE SEQUENCE [LARGE SCALE GENOMIC DNA]</scope>
    <source>
        <strain evidence="1 2">KU-64</strain>
    </source>
</reference>
<organism evidence="1 2">
    <name type="scientific">Paraburkholderia terrae</name>
    <dbReference type="NCBI Taxonomy" id="311230"/>
    <lineage>
        <taxon>Bacteria</taxon>
        <taxon>Pseudomonadati</taxon>
        <taxon>Pseudomonadota</taxon>
        <taxon>Betaproteobacteria</taxon>
        <taxon>Burkholderiales</taxon>
        <taxon>Burkholderiaceae</taxon>
        <taxon>Paraburkholderia</taxon>
    </lineage>
</organism>
<name>A0ABN6JWQ8_9BURK</name>
<dbReference type="EMBL" id="AP024957">
    <property type="protein sequence ID" value="BCZ84342.1"/>
    <property type="molecule type" value="Genomic_DNA"/>
</dbReference>